<dbReference type="Proteomes" id="UP000663868">
    <property type="component" value="Unassembled WGS sequence"/>
</dbReference>
<accession>A0A818T895</accession>
<comment type="caution">
    <text evidence="1">The sequence shown here is derived from an EMBL/GenBank/DDBJ whole genome shotgun (WGS) entry which is preliminary data.</text>
</comment>
<gene>
    <name evidence="1" type="ORF">KXQ929_LOCUS9612</name>
</gene>
<evidence type="ECO:0000313" key="1">
    <source>
        <dbReference type="EMBL" id="CAF3680136.1"/>
    </source>
</evidence>
<sequence>TMKKKRYQFHHNNKKRSLVINSNPLPTILSANNTPVISRTTTNVEQQQQPTPSILECHLLRPQIVLNRYGDIGNYVPKLLRENVPAAMRSSDSNENIFFRAKNGHILNGFFNLDFSSKPNGNQNNNNNNNNIHLHYRSTPCLNEDNRDRNLLSQVKQLRKNQIKSFINEKDYSVPNQTFHIETTDDNHHIPSCQIPRVIYQSQQIKPVLAARGVDTAW</sequence>
<dbReference type="EMBL" id="CAJOBB010000442">
    <property type="protein sequence ID" value="CAF3680136.1"/>
    <property type="molecule type" value="Genomic_DNA"/>
</dbReference>
<dbReference type="AlphaFoldDB" id="A0A818T895"/>
<name>A0A818T895_9BILA</name>
<evidence type="ECO:0000313" key="2">
    <source>
        <dbReference type="Proteomes" id="UP000663868"/>
    </source>
</evidence>
<proteinExistence type="predicted"/>
<reference evidence="1" key="1">
    <citation type="submission" date="2021-02" db="EMBL/GenBank/DDBJ databases">
        <authorList>
            <person name="Nowell W R."/>
        </authorList>
    </citation>
    <scope>NUCLEOTIDE SEQUENCE</scope>
</reference>
<organism evidence="1 2">
    <name type="scientific">Adineta steineri</name>
    <dbReference type="NCBI Taxonomy" id="433720"/>
    <lineage>
        <taxon>Eukaryota</taxon>
        <taxon>Metazoa</taxon>
        <taxon>Spiralia</taxon>
        <taxon>Gnathifera</taxon>
        <taxon>Rotifera</taxon>
        <taxon>Eurotatoria</taxon>
        <taxon>Bdelloidea</taxon>
        <taxon>Adinetida</taxon>
        <taxon>Adinetidae</taxon>
        <taxon>Adineta</taxon>
    </lineage>
</organism>
<protein>
    <submittedName>
        <fullName evidence="1">Uncharacterized protein</fullName>
    </submittedName>
</protein>
<feature type="non-terminal residue" evidence="1">
    <location>
        <position position="1"/>
    </location>
</feature>